<dbReference type="Proteomes" id="UP000789405">
    <property type="component" value="Unassembled WGS sequence"/>
</dbReference>
<gene>
    <name evidence="1" type="ORF">DERYTH_LOCUS17094</name>
</gene>
<reference evidence="1" key="1">
    <citation type="submission" date="2021-06" db="EMBL/GenBank/DDBJ databases">
        <authorList>
            <person name="Kallberg Y."/>
            <person name="Tangrot J."/>
            <person name="Rosling A."/>
        </authorList>
    </citation>
    <scope>NUCLEOTIDE SEQUENCE</scope>
    <source>
        <strain evidence="1">MA453B</strain>
    </source>
</reference>
<protein>
    <submittedName>
        <fullName evidence="1">19485_t:CDS:1</fullName>
    </submittedName>
</protein>
<dbReference type="InterPro" id="IPR043136">
    <property type="entry name" value="B30.2/SPRY_sf"/>
</dbReference>
<sequence>KRPELTYYSKLKILNVDLYDFKEKRHSIHISEYAWKVNDKSTLLSVDENGLIVNYIERGENIKDAVIRADNPVPSECELFYFETDIIKEGTIAIGFCSNFDKINKMPGNYLLL</sequence>
<dbReference type="EMBL" id="CAJVPY010015732">
    <property type="protein sequence ID" value="CAG8753316.1"/>
    <property type="molecule type" value="Genomic_DNA"/>
</dbReference>
<dbReference type="OrthoDB" id="25503at2759"/>
<accession>A0A9N9IY66</accession>
<organism evidence="1 2">
    <name type="scientific">Dentiscutata erythropus</name>
    <dbReference type="NCBI Taxonomy" id="1348616"/>
    <lineage>
        <taxon>Eukaryota</taxon>
        <taxon>Fungi</taxon>
        <taxon>Fungi incertae sedis</taxon>
        <taxon>Mucoromycota</taxon>
        <taxon>Glomeromycotina</taxon>
        <taxon>Glomeromycetes</taxon>
        <taxon>Diversisporales</taxon>
        <taxon>Gigasporaceae</taxon>
        <taxon>Dentiscutata</taxon>
    </lineage>
</organism>
<proteinExistence type="predicted"/>
<name>A0A9N9IY66_9GLOM</name>
<evidence type="ECO:0000313" key="2">
    <source>
        <dbReference type="Proteomes" id="UP000789405"/>
    </source>
</evidence>
<keyword evidence="2" id="KW-1185">Reference proteome</keyword>
<evidence type="ECO:0000313" key="1">
    <source>
        <dbReference type="EMBL" id="CAG8753316.1"/>
    </source>
</evidence>
<feature type="non-terminal residue" evidence="1">
    <location>
        <position position="1"/>
    </location>
</feature>
<dbReference type="AlphaFoldDB" id="A0A9N9IY66"/>
<comment type="caution">
    <text evidence="1">The sequence shown here is derived from an EMBL/GenBank/DDBJ whole genome shotgun (WGS) entry which is preliminary data.</text>
</comment>
<dbReference type="Gene3D" id="2.60.120.920">
    <property type="match status" value="1"/>
</dbReference>